<comment type="caution">
    <text evidence="1">The sequence shown here is derived from an EMBL/GenBank/DDBJ whole genome shotgun (WGS) entry which is preliminary data.</text>
</comment>
<dbReference type="Proteomes" id="UP000836404">
    <property type="component" value="Unassembled WGS sequence"/>
</dbReference>
<organism evidence="1 2">
    <name type="scientific">Tilletia laevis</name>
    <dbReference type="NCBI Taxonomy" id="157183"/>
    <lineage>
        <taxon>Eukaryota</taxon>
        <taxon>Fungi</taxon>
        <taxon>Dikarya</taxon>
        <taxon>Basidiomycota</taxon>
        <taxon>Ustilaginomycotina</taxon>
        <taxon>Exobasidiomycetes</taxon>
        <taxon>Tilletiales</taxon>
        <taxon>Tilletiaceae</taxon>
        <taxon>Tilletia</taxon>
    </lineage>
</organism>
<dbReference type="AlphaFoldDB" id="A0A9N8LZA5"/>
<keyword evidence="2" id="KW-1185">Reference proteome</keyword>
<sequence length="61" mass="7001">DFGLIQPQAQMIHQRFDIIVIKEHMFGLEERAGVCRPEYGPLHTLREYADGLGNEIDDGLF</sequence>
<protein>
    <submittedName>
        <fullName evidence="1">Uncharacterized protein</fullName>
    </submittedName>
</protein>
<name>A0A9N8LZA5_9BASI</name>
<evidence type="ECO:0000313" key="1">
    <source>
        <dbReference type="EMBL" id="CAD6950696.1"/>
    </source>
</evidence>
<gene>
    <name evidence="1" type="ORF">JKILLFL_G9377</name>
</gene>
<reference evidence="1 2" key="1">
    <citation type="submission" date="2020-10" db="EMBL/GenBank/DDBJ databases">
        <authorList>
            <person name="Sedaghatjoo S."/>
        </authorList>
    </citation>
    <scope>NUCLEOTIDE SEQUENCE [LARGE SCALE GENOMIC DNA]</scope>
    <source>
        <strain evidence="1 2">LLFL</strain>
    </source>
</reference>
<evidence type="ECO:0000313" key="2">
    <source>
        <dbReference type="Proteomes" id="UP000836404"/>
    </source>
</evidence>
<proteinExistence type="predicted"/>
<dbReference type="EMBL" id="CAJHJF010005536">
    <property type="protein sequence ID" value="CAD6950696.1"/>
    <property type="molecule type" value="Genomic_DNA"/>
</dbReference>
<feature type="non-terminal residue" evidence="1">
    <location>
        <position position="1"/>
    </location>
</feature>
<accession>A0A9N8LZA5</accession>